<dbReference type="HAMAP" id="MF_00265">
    <property type="entry name" value="VapC_Nob1"/>
    <property type="match status" value="1"/>
</dbReference>
<dbReference type="SUPFAM" id="SSF88723">
    <property type="entry name" value="PIN domain-like"/>
    <property type="match status" value="1"/>
</dbReference>
<proteinExistence type="inferred from homology"/>
<feature type="domain" description="PIN" evidence="7">
    <location>
        <begin position="2"/>
        <end position="120"/>
    </location>
</feature>
<evidence type="ECO:0000313" key="9">
    <source>
        <dbReference type="Proteomes" id="UP000322499"/>
    </source>
</evidence>
<evidence type="ECO:0000256" key="3">
    <source>
        <dbReference type="ARBA" id="ARBA00022723"/>
    </source>
</evidence>
<evidence type="ECO:0000259" key="7">
    <source>
        <dbReference type="Pfam" id="PF01850"/>
    </source>
</evidence>
<name>A0A5S5D4B3_9ACTN</name>
<dbReference type="GO" id="GO:0016787">
    <property type="term" value="F:hydrolase activity"/>
    <property type="evidence" value="ECO:0007669"/>
    <property type="project" value="UniProtKB-KW"/>
</dbReference>
<keyword evidence="9" id="KW-1185">Reference proteome</keyword>
<evidence type="ECO:0000256" key="5">
    <source>
        <dbReference type="ARBA" id="ARBA00022842"/>
    </source>
</evidence>
<dbReference type="Gene3D" id="3.40.50.1010">
    <property type="entry name" value="5'-nuclease"/>
    <property type="match status" value="1"/>
</dbReference>
<dbReference type="InterPro" id="IPR022907">
    <property type="entry name" value="VapC_family"/>
</dbReference>
<keyword evidence="5 6" id="KW-0460">Magnesium</keyword>
<dbReference type="InterPro" id="IPR044153">
    <property type="entry name" value="PIN_Pae0151-like"/>
</dbReference>
<comment type="cofactor">
    <cofactor evidence="6">
        <name>Mg(2+)</name>
        <dbReference type="ChEBI" id="CHEBI:18420"/>
    </cofactor>
</comment>
<dbReference type="CDD" id="cd09873">
    <property type="entry name" value="PIN_Pae0151-like"/>
    <property type="match status" value="1"/>
</dbReference>
<keyword evidence="6" id="KW-0800">Toxin</keyword>
<dbReference type="RefSeq" id="WP_166531516.1">
    <property type="nucleotide sequence ID" value="NZ_VNHW01000001.1"/>
</dbReference>
<keyword evidence="1 6" id="KW-1277">Toxin-antitoxin system</keyword>
<dbReference type="EMBL" id="VNHW01000001">
    <property type="protein sequence ID" value="TYP90781.1"/>
    <property type="molecule type" value="Genomic_DNA"/>
</dbReference>
<comment type="similarity">
    <text evidence="6">Belongs to the PINc/VapC protein family.</text>
</comment>
<dbReference type="InterPro" id="IPR002716">
    <property type="entry name" value="PIN_dom"/>
</dbReference>
<dbReference type="GO" id="GO:0004540">
    <property type="term" value="F:RNA nuclease activity"/>
    <property type="evidence" value="ECO:0007669"/>
    <property type="project" value="InterPro"/>
</dbReference>
<evidence type="ECO:0000256" key="6">
    <source>
        <dbReference type="HAMAP-Rule" id="MF_00265"/>
    </source>
</evidence>
<evidence type="ECO:0000313" key="8">
    <source>
        <dbReference type="EMBL" id="TYP90781.1"/>
    </source>
</evidence>
<reference evidence="8 9" key="1">
    <citation type="submission" date="2019-07" db="EMBL/GenBank/DDBJ databases">
        <title>Genomic Encyclopedia of Archaeal and Bacterial Type Strains, Phase II (KMG-II): from individual species to whole genera.</title>
        <authorList>
            <person name="Goeker M."/>
        </authorList>
    </citation>
    <scope>NUCLEOTIDE SEQUENCE [LARGE SCALE GENOMIC DNA]</scope>
    <source>
        <strain evidence="8 9">DSM 46842</strain>
    </source>
</reference>
<dbReference type="GO" id="GO:0000287">
    <property type="term" value="F:magnesium ion binding"/>
    <property type="evidence" value="ECO:0007669"/>
    <property type="project" value="UniProtKB-UniRule"/>
</dbReference>
<keyword evidence="3 6" id="KW-0479">Metal-binding</keyword>
<dbReference type="GO" id="GO:0090729">
    <property type="term" value="F:toxin activity"/>
    <property type="evidence" value="ECO:0007669"/>
    <property type="project" value="UniProtKB-KW"/>
</dbReference>
<dbReference type="PANTHER" id="PTHR35901">
    <property type="entry name" value="RIBONUCLEASE VAPC3"/>
    <property type="match status" value="1"/>
</dbReference>
<feature type="binding site" evidence="6">
    <location>
        <position position="5"/>
    </location>
    <ligand>
        <name>Mg(2+)</name>
        <dbReference type="ChEBI" id="CHEBI:18420"/>
    </ligand>
</feature>
<comment type="caution">
    <text evidence="8">The sequence shown here is derived from an EMBL/GenBank/DDBJ whole genome shotgun (WGS) entry which is preliminary data.</text>
</comment>
<dbReference type="InterPro" id="IPR029060">
    <property type="entry name" value="PIN-like_dom_sf"/>
</dbReference>
<accession>A0A5S5D4B3</accession>
<evidence type="ECO:0000256" key="4">
    <source>
        <dbReference type="ARBA" id="ARBA00022801"/>
    </source>
</evidence>
<comment type="function">
    <text evidence="6">Toxic component of a toxin-antitoxin (TA) system. An RNase.</text>
</comment>
<dbReference type="AlphaFoldDB" id="A0A5S5D4B3"/>
<dbReference type="EC" id="3.1.-.-" evidence="6"/>
<dbReference type="PANTHER" id="PTHR35901:SF1">
    <property type="entry name" value="EXONUCLEASE VAPC9"/>
    <property type="match status" value="1"/>
</dbReference>
<dbReference type="InterPro" id="IPR051619">
    <property type="entry name" value="TypeII_TA_RNase_PINc/VapC"/>
</dbReference>
<evidence type="ECO:0000256" key="1">
    <source>
        <dbReference type="ARBA" id="ARBA00022649"/>
    </source>
</evidence>
<dbReference type="Proteomes" id="UP000322499">
    <property type="component" value="Unassembled WGS sequence"/>
</dbReference>
<protein>
    <recommendedName>
        <fullName evidence="6">Ribonuclease VapC</fullName>
        <shortName evidence="6">RNase VapC</shortName>
        <ecNumber evidence="6">3.1.-.-</ecNumber>
    </recommendedName>
    <alternativeName>
        <fullName evidence="6">Toxin VapC</fullName>
    </alternativeName>
</protein>
<feature type="binding site" evidence="6">
    <location>
        <position position="95"/>
    </location>
    <ligand>
        <name>Mg(2+)</name>
        <dbReference type="ChEBI" id="CHEBI:18420"/>
    </ligand>
</feature>
<keyword evidence="4 6" id="KW-0378">Hydrolase</keyword>
<dbReference type="Pfam" id="PF01850">
    <property type="entry name" value="PIN"/>
    <property type="match status" value="1"/>
</dbReference>
<gene>
    <name evidence="6" type="primary">vapC</name>
    <name evidence="8" type="ORF">BD833_101500</name>
</gene>
<evidence type="ECO:0000256" key="2">
    <source>
        <dbReference type="ARBA" id="ARBA00022722"/>
    </source>
</evidence>
<keyword evidence="2 6" id="KW-0540">Nuclease</keyword>
<sequence>MIVLDASVVVTGLLIGDPVGNAAREVLRLGPLHAPHLLDVEATSAIRRWVLSGRLTAEDARMSLRDLQDLAVDRHAHEPLLDRVLELRDAVSAYDAVYVALAELLGARLVTGDHRLARASGVRCPIDLVG</sequence>
<organism evidence="8 9">
    <name type="scientific">Blastococcus xanthinilyticus</name>
    <dbReference type="NCBI Taxonomy" id="1564164"/>
    <lineage>
        <taxon>Bacteria</taxon>
        <taxon>Bacillati</taxon>
        <taxon>Actinomycetota</taxon>
        <taxon>Actinomycetes</taxon>
        <taxon>Geodermatophilales</taxon>
        <taxon>Geodermatophilaceae</taxon>
        <taxon>Blastococcus</taxon>
    </lineage>
</organism>